<protein>
    <recommendedName>
        <fullName evidence="4">Glycine cleavage system H protein</fullName>
    </recommendedName>
</protein>
<sequence>MFSAIRVASRSAASARTFRKAIPVARAPWSTGFVRTLVTKRYTQDHEAVIFDDSTGVGVVSITDYAQSSLGDVVFVELPTVGTEVAQGDQIGAVESVKAASDIYAPISGSVEEVNGELNGQPGLLNKSPEGDGWLCKIKLTDPSEIESLLTEEDYKKHCES</sequence>
<organism evidence="6 7">
    <name type="scientific">Somion occarium</name>
    <dbReference type="NCBI Taxonomy" id="3059160"/>
    <lineage>
        <taxon>Eukaryota</taxon>
        <taxon>Fungi</taxon>
        <taxon>Dikarya</taxon>
        <taxon>Basidiomycota</taxon>
        <taxon>Agaricomycotina</taxon>
        <taxon>Agaricomycetes</taxon>
        <taxon>Polyporales</taxon>
        <taxon>Cerrenaceae</taxon>
        <taxon>Somion</taxon>
    </lineage>
</organism>
<dbReference type="Pfam" id="PF01597">
    <property type="entry name" value="GCV_H"/>
    <property type="match status" value="1"/>
</dbReference>
<dbReference type="NCBIfam" id="NF002270">
    <property type="entry name" value="PRK01202.1"/>
    <property type="match status" value="1"/>
</dbReference>
<dbReference type="PANTHER" id="PTHR11715:SF3">
    <property type="entry name" value="GLYCINE CLEAVAGE SYSTEM H PROTEIN-RELATED"/>
    <property type="match status" value="1"/>
</dbReference>
<dbReference type="PANTHER" id="PTHR11715">
    <property type="entry name" value="GLYCINE CLEAVAGE SYSTEM H PROTEIN"/>
    <property type="match status" value="1"/>
</dbReference>
<evidence type="ECO:0000256" key="4">
    <source>
        <dbReference type="RuleBase" id="RU364055"/>
    </source>
</evidence>
<comment type="similarity">
    <text evidence="1 4">Belongs to the GcvH family.</text>
</comment>
<keyword evidence="4" id="KW-0496">Mitochondrion</keyword>
<proteinExistence type="inferred from homology"/>
<evidence type="ECO:0000256" key="2">
    <source>
        <dbReference type="ARBA" id="ARBA00022823"/>
    </source>
</evidence>
<dbReference type="InterPro" id="IPR017453">
    <property type="entry name" value="GCV_H_sub"/>
</dbReference>
<comment type="subcellular location">
    <subcellularLocation>
        <location evidence="4">Mitochondrion</location>
    </subcellularLocation>
</comment>
<dbReference type="PROSITE" id="PS00189">
    <property type="entry name" value="LIPOYL"/>
    <property type="match status" value="1"/>
</dbReference>
<evidence type="ECO:0000313" key="6">
    <source>
        <dbReference type="EMBL" id="CAL1695421.1"/>
    </source>
</evidence>
<evidence type="ECO:0000256" key="3">
    <source>
        <dbReference type="ARBA" id="ARBA00022946"/>
    </source>
</evidence>
<dbReference type="EMBL" id="OZ037944">
    <property type="protein sequence ID" value="CAL1695421.1"/>
    <property type="molecule type" value="Genomic_DNA"/>
</dbReference>
<dbReference type="NCBIfam" id="TIGR00527">
    <property type="entry name" value="gcvH"/>
    <property type="match status" value="1"/>
</dbReference>
<comment type="subunit">
    <text evidence="4">The glycine cleavage system is composed of four proteins: P, T, L and H.</text>
</comment>
<dbReference type="PROSITE" id="PS50968">
    <property type="entry name" value="BIOTINYL_LIPOYL"/>
    <property type="match status" value="1"/>
</dbReference>
<name>A0ABP1CIC1_9APHY</name>
<dbReference type="InterPro" id="IPR011053">
    <property type="entry name" value="Single_hybrid_motif"/>
</dbReference>
<dbReference type="InterPro" id="IPR000089">
    <property type="entry name" value="Biotin_lipoyl"/>
</dbReference>
<dbReference type="InterPro" id="IPR033753">
    <property type="entry name" value="GCV_H/Fam206"/>
</dbReference>
<reference evidence="7" key="1">
    <citation type="submission" date="2024-04" db="EMBL/GenBank/DDBJ databases">
        <authorList>
            <person name="Shaw F."/>
            <person name="Minotto A."/>
        </authorList>
    </citation>
    <scope>NUCLEOTIDE SEQUENCE [LARGE SCALE GENOMIC DNA]</scope>
</reference>
<comment type="function">
    <text evidence="4">The H protein shuttles the methylamine group of glycine from the P protein to the T protein.</text>
</comment>
<evidence type="ECO:0000313" key="7">
    <source>
        <dbReference type="Proteomes" id="UP001497453"/>
    </source>
</evidence>
<keyword evidence="3 4" id="KW-0809">Transit peptide</keyword>
<comment type="cofactor">
    <cofactor evidence="4">
        <name>(R)-lipoate</name>
        <dbReference type="ChEBI" id="CHEBI:83088"/>
    </cofactor>
    <text evidence="4">Binds 1 lipoyl cofactor covalently.</text>
</comment>
<evidence type="ECO:0000259" key="5">
    <source>
        <dbReference type="PROSITE" id="PS50968"/>
    </source>
</evidence>
<dbReference type="Proteomes" id="UP001497453">
    <property type="component" value="Chromosome 1"/>
</dbReference>
<dbReference type="CDD" id="cd06848">
    <property type="entry name" value="GCS_H"/>
    <property type="match status" value="1"/>
</dbReference>
<evidence type="ECO:0000256" key="1">
    <source>
        <dbReference type="ARBA" id="ARBA00009249"/>
    </source>
</evidence>
<keyword evidence="7" id="KW-1185">Reference proteome</keyword>
<feature type="domain" description="Lipoyl-binding" evidence="5">
    <location>
        <begin position="57"/>
        <end position="139"/>
    </location>
</feature>
<keyword evidence="2 4" id="KW-0450">Lipoyl</keyword>
<dbReference type="HAMAP" id="MF_00272">
    <property type="entry name" value="GcvH"/>
    <property type="match status" value="1"/>
</dbReference>
<accession>A0ABP1CIC1</accession>
<dbReference type="SUPFAM" id="SSF51230">
    <property type="entry name" value="Single hybrid motif"/>
    <property type="match status" value="1"/>
</dbReference>
<dbReference type="InterPro" id="IPR003016">
    <property type="entry name" value="2-oxoA_DH_lipoyl-BS"/>
</dbReference>
<dbReference type="InterPro" id="IPR002930">
    <property type="entry name" value="GCV_H"/>
</dbReference>
<dbReference type="Gene3D" id="2.40.50.100">
    <property type="match status" value="1"/>
</dbReference>
<gene>
    <name evidence="6" type="ORF">GFSPODELE1_LOCUS744</name>
</gene>